<dbReference type="AlphaFoldDB" id="A0A813WKY7"/>
<keyword evidence="2" id="KW-0677">Repeat</keyword>
<dbReference type="EMBL" id="CAJNOQ010000947">
    <property type="protein sequence ID" value="CAF0853810.1"/>
    <property type="molecule type" value="Genomic_DNA"/>
</dbReference>
<evidence type="ECO:0000256" key="2">
    <source>
        <dbReference type="ARBA" id="ARBA00022737"/>
    </source>
</evidence>
<dbReference type="Proteomes" id="UP000663829">
    <property type="component" value="Unassembled WGS sequence"/>
</dbReference>
<keyword evidence="6" id="KW-1185">Reference proteome</keyword>
<evidence type="ECO:0000256" key="3">
    <source>
        <dbReference type="ARBA" id="ARBA00023004"/>
    </source>
</evidence>
<evidence type="ECO:0000256" key="1">
    <source>
        <dbReference type="ARBA" id="ARBA00022441"/>
    </source>
</evidence>
<accession>A0A813WKY7</accession>
<keyword evidence="3" id="KW-0408">Iron</keyword>
<dbReference type="InterPro" id="IPR006652">
    <property type="entry name" value="Kelch_1"/>
</dbReference>
<dbReference type="SMART" id="SM00612">
    <property type="entry name" value="Kelch"/>
    <property type="match status" value="3"/>
</dbReference>
<name>A0A813WKY7_9BILA</name>
<reference evidence="4" key="1">
    <citation type="submission" date="2021-02" db="EMBL/GenBank/DDBJ databases">
        <authorList>
            <person name="Nowell W R."/>
        </authorList>
    </citation>
    <scope>NUCLEOTIDE SEQUENCE</scope>
</reference>
<dbReference type="GO" id="GO:0019760">
    <property type="term" value="P:glucosinolate metabolic process"/>
    <property type="evidence" value="ECO:0007669"/>
    <property type="project" value="UniProtKB-ARBA"/>
</dbReference>
<organism evidence="4 6">
    <name type="scientific">Didymodactylos carnosus</name>
    <dbReference type="NCBI Taxonomy" id="1234261"/>
    <lineage>
        <taxon>Eukaryota</taxon>
        <taxon>Metazoa</taxon>
        <taxon>Spiralia</taxon>
        <taxon>Gnathifera</taxon>
        <taxon>Rotifera</taxon>
        <taxon>Eurotatoria</taxon>
        <taxon>Bdelloidea</taxon>
        <taxon>Philodinida</taxon>
        <taxon>Philodinidae</taxon>
        <taxon>Didymodactylos</taxon>
    </lineage>
</organism>
<dbReference type="EMBL" id="CAJOBC010000948">
    <property type="protein sequence ID" value="CAF3641738.1"/>
    <property type="molecule type" value="Genomic_DNA"/>
</dbReference>
<dbReference type="Proteomes" id="UP000681722">
    <property type="component" value="Unassembled WGS sequence"/>
</dbReference>
<sequence>MTGGANCVIILGTNNLIDQIENIDRLVIELNFIYVMLTTVQRSSHSVTAIGNHLYVFGGEYEPRIPVDNDIYQYNIKSGEWKKLMTTGEKPSLRIAHAATSISNRLYIFGGRTGIETDENVFNDLYSFDVISLKWEKFEFDSNDILPEKRSYHSMTSMKDKLYVFGGCGEKDRLNTLWEFDTMKCKWRNLPSPDKEQIKPRGGCGLVAYNNCLWVFGGFCGFELDDVVNFNLENQTWSVLETKISPRSVFAYGLLNGFIIGFGGEQDPSSLGHSGAGEFADDVILFDVKAGTSSKFLRLNIETDSTIEKRGWHAGDSTDNCFYVFGGNTSENTRDNMLILLKLKNN</sequence>
<evidence type="ECO:0000313" key="5">
    <source>
        <dbReference type="EMBL" id="CAF3641738.1"/>
    </source>
</evidence>
<dbReference type="PANTHER" id="PTHR47435">
    <property type="entry name" value="KELCH REPEAT PROTEIN (AFU_ORTHOLOGUE AFUA_5G12780)"/>
    <property type="match status" value="1"/>
</dbReference>
<evidence type="ECO:0000313" key="4">
    <source>
        <dbReference type="EMBL" id="CAF0853810.1"/>
    </source>
</evidence>
<dbReference type="GO" id="GO:0030234">
    <property type="term" value="F:enzyme regulator activity"/>
    <property type="evidence" value="ECO:0007669"/>
    <property type="project" value="TreeGrafter"/>
</dbReference>
<evidence type="ECO:0000313" key="6">
    <source>
        <dbReference type="Proteomes" id="UP000663829"/>
    </source>
</evidence>
<dbReference type="PANTHER" id="PTHR47435:SF4">
    <property type="entry name" value="KELCH REPEAT PROTEIN (AFU_ORTHOLOGUE AFUA_5G12780)"/>
    <property type="match status" value="1"/>
</dbReference>
<dbReference type="InterPro" id="IPR015915">
    <property type="entry name" value="Kelch-typ_b-propeller"/>
</dbReference>
<comment type="caution">
    <text evidence="4">The sequence shown here is derived from an EMBL/GenBank/DDBJ whole genome shotgun (WGS) entry which is preliminary data.</text>
</comment>
<gene>
    <name evidence="4" type="ORF">GPM918_LOCUS6218</name>
    <name evidence="5" type="ORF">SRO942_LOCUS6228</name>
</gene>
<evidence type="ECO:0008006" key="7">
    <source>
        <dbReference type="Google" id="ProtNLM"/>
    </source>
</evidence>
<dbReference type="Pfam" id="PF24681">
    <property type="entry name" value="Kelch_KLHDC2_KLHL20_DRC7"/>
    <property type="match status" value="1"/>
</dbReference>
<dbReference type="Gene3D" id="2.120.10.80">
    <property type="entry name" value="Kelch-type beta propeller"/>
    <property type="match status" value="2"/>
</dbReference>
<dbReference type="OrthoDB" id="10250130at2759"/>
<keyword evidence="1" id="KW-0880">Kelch repeat</keyword>
<protein>
    <recommendedName>
        <fullName evidence="7">Kelch repeat-containing protein</fullName>
    </recommendedName>
</protein>
<proteinExistence type="predicted"/>
<dbReference type="GO" id="GO:0005829">
    <property type="term" value="C:cytosol"/>
    <property type="evidence" value="ECO:0007669"/>
    <property type="project" value="TreeGrafter"/>
</dbReference>
<dbReference type="SUPFAM" id="SSF117281">
    <property type="entry name" value="Kelch motif"/>
    <property type="match status" value="1"/>
</dbReference>